<accession>A0A9P6JRE1</accession>
<dbReference type="EMBL" id="MU157846">
    <property type="protein sequence ID" value="KAF9529475.1"/>
    <property type="molecule type" value="Genomic_DNA"/>
</dbReference>
<sequence>MTSLPQEIIDEIIDCVAQSAEHLSLLRACSLTSQSFRRRSQSHLFRVLDFGYPHPQDYSLRVERLHFLLRLLLERPELAAYPRQLILQPSFNRSRWMYENKTFHAVLSLLENLDEVIIKGVGRFGQSSGFWSRQAFVDKFWKPMIQPRLTTLVLRHIVMAPLELLMFCPQLTALTLICTTFAQPSNAQFVPLRPNRLKCNWGSETLHFVADWKGENGHHLLDFSNLSAFEYTTSAFRPLYPDINSFNNKLLREAGIL</sequence>
<evidence type="ECO:0000313" key="2">
    <source>
        <dbReference type="Proteomes" id="UP000807306"/>
    </source>
</evidence>
<dbReference type="AlphaFoldDB" id="A0A9P6JRE1"/>
<name>A0A9P6JRE1_9AGAR</name>
<dbReference type="OrthoDB" id="3070770at2759"/>
<evidence type="ECO:0000313" key="1">
    <source>
        <dbReference type="EMBL" id="KAF9529475.1"/>
    </source>
</evidence>
<gene>
    <name evidence="1" type="ORF">CPB83DRAFT_852740</name>
</gene>
<reference evidence="1" key="1">
    <citation type="submission" date="2020-11" db="EMBL/GenBank/DDBJ databases">
        <authorList>
            <consortium name="DOE Joint Genome Institute"/>
            <person name="Ahrendt S."/>
            <person name="Riley R."/>
            <person name="Andreopoulos W."/>
            <person name="Labutti K."/>
            <person name="Pangilinan J."/>
            <person name="Ruiz-Duenas F.J."/>
            <person name="Barrasa J.M."/>
            <person name="Sanchez-Garcia M."/>
            <person name="Camarero S."/>
            <person name="Miyauchi S."/>
            <person name="Serrano A."/>
            <person name="Linde D."/>
            <person name="Babiker R."/>
            <person name="Drula E."/>
            <person name="Ayuso-Fernandez I."/>
            <person name="Pacheco R."/>
            <person name="Padilla G."/>
            <person name="Ferreira P."/>
            <person name="Barriuso J."/>
            <person name="Kellner H."/>
            <person name="Castanera R."/>
            <person name="Alfaro M."/>
            <person name="Ramirez L."/>
            <person name="Pisabarro A.G."/>
            <person name="Kuo A."/>
            <person name="Tritt A."/>
            <person name="Lipzen A."/>
            <person name="He G."/>
            <person name="Yan M."/>
            <person name="Ng V."/>
            <person name="Cullen D."/>
            <person name="Martin F."/>
            <person name="Rosso M.-N."/>
            <person name="Henrissat B."/>
            <person name="Hibbett D."/>
            <person name="Martinez A.T."/>
            <person name="Grigoriev I.V."/>
        </authorList>
    </citation>
    <scope>NUCLEOTIDE SEQUENCE</scope>
    <source>
        <strain evidence="1">CBS 506.95</strain>
    </source>
</reference>
<comment type="caution">
    <text evidence="1">The sequence shown here is derived from an EMBL/GenBank/DDBJ whole genome shotgun (WGS) entry which is preliminary data.</text>
</comment>
<protein>
    <recommendedName>
        <fullName evidence="3">F-box domain-containing protein</fullName>
    </recommendedName>
</protein>
<dbReference type="Proteomes" id="UP000807306">
    <property type="component" value="Unassembled WGS sequence"/>
</dbReference>
<organism evidence="1 2">
    <name type="scientific">Crepidotus variabilis</name>
    <dbReference type="NCBI Taxonomy" id="179855"/>
    <lineage>
        <taxon>Eukaryota</taxon>
        <taxon>Fungi</taxon>
        <taxon>Dikarya</taxon>
        <taxon>Basidiomycota</taxon>
        <taxon>Agaricomycotina</taxon>
        <taxon>Agaricomycetes</taxon>
        <taxon>Agaricomycetidae</taxon>
        <taxon>Agaricales</taxon>
        <taxon>Agaricineae</taxon>
        <taxon>Crepidotaceae</taxon>
        <taxon>Crepidotus</taxon>
    </lineage>
</organism>
<proteinExistence type="predicted"/>
<keyword evidence="2" id="KW-1185">Reference proteome</keyword>
<evidence type="ECO:0008006" key="3">
    <source>
        <dbReference type="Google" id="ProtNLM"/>
    </source>
</evidence>